<organism evidence="2 3">
    <name type="scientific">Paraphaeosphaeria minitans</name>
    <dbReference type="NCBI Taxonomy" id="565426"/>
    <lineage>
        <taxon>Eukaryota</taxon>
        <taxon>Fungi</taxon>
        <taxon>Dikarya</taxon>
        <taxon>Ascomycota</taxon>
        <taxon>Pezizomycotina</taxon>
        <taxon>Dothideomycetes</taxon>
        <taxon>Pleosporomycetidae</taxon>
        <taxon>Pleosporales</taxon>
        <taxon>Massarineae</taxon>
        <taxon>Didymosphaeriaceae</taxon>
        <taxon>Paraphaeosphaeria</taxon>
    </lineage>
</organism>
<evidence type="ECO:0000313" key="2">
    <source>
        <dbReference type="EMBL" id="KAF9729365.1"/>
    </source>
</evidence>
<evidence type="ECO:0000256" key="1">
    <source>
        <dbReference type="SAM" id="SignalP"/>
    </source>
</evidence>
<protein>
    <submittedName>
        <fullName evidence="2">Uncharacterized protein</fullName>
    </submittedName>
</protein>
<accession>A0A9P6G7Q2</accession>
<keyword evidence="1" id="KW-0732">Signal</keyword>
<name>A0A9P6G7Q2_9PLEO</name>
<feature type="chain" id="PRO_5040163349" evidence="1">
    <location>
        <begin position="20"/>
        <end position="375"/>
    </location>
</feature>
<reference evidence="2" key="1">
    <citation type="journal article" date="2020" name="Mol. Plant Microbe Interact.">
        <title>Genome Sequence of the Biocontrol Agent Coniothyrium minitans strain Conio (IMI 134523).</title>
        <authorList>
            <person name="Patel D."/>
            <person name="Shittu T.A."/>
            <person name="Baroncelli R."/>
            <person name="Muthumeenakshi S."/>
            <person name="Osborne T.H."/>
            <person name="Janganan T.K."/>
            <person name="Sreenivasaprasad S."/>
        </authorList>
    </citation>
    <scope>NUCLEOTIDE SEQUENCE</scope>
    <source>
        <strain evidence="2">Conio</strain>
    </source>
</reference>
<feature type="signal peptide" evidence="1">
    <location>
        <begin position="1"/>
        <end position="19"/>
    </location>
</feature>
<dbReference type="OrthoDB" id="191139at2759"/>
<comment type="caution">
    <text evidence="2">The sequence shown here is derived from an EMBL/GenBank/DDBJ whole genome shotgun (WGS) entry which is preliminary data.</text>
</comment>
<keyword evidence="3" id="KW-1185">Reference proteome</keyword>
<gene>
    <name evidence="2" type="ORF">PMIN01_13055</name>
</gene>
<dbReference type="EMBL" id="WJXW01000017">
    <property type="protein sequence ID" value="KAF9729365.1"/>
    <property type="molecule type" value="Genomic_DNA"/>
</dbReference>
<dbReference type="Proteomes" id="UP000756921">
    <property type="component" value="Unassembled WGS sequence"/>
</dbReference>
<evidence type="ECO:0000313" key="3">
    <source>
        <dbReference type="Proteomes" id="UP000756921"/>
    </source>
</evidence>
<sequence length="375" mass="42079">MKLTLWAVSAFLAIGLALQDHLQYSHIGSDDHDGTNVTRRWNYPPPEIASEDLWDQVVCKGTNLWLDMFRDNGQINPSMVKRWRLYQTAAWGYGIIYRLLPQHRNLGGIGLPPSSYGIARALASLGKSDRDRQDGGLITMCEIYHFSLEQLRQVPPIPINQQTYARPPIGQRSRYTGMTSQWGYSVVDGTIINTNIKSAVAAANERNPPVPYYDLPDLRTLSDLQFVVWDNEASYMHADAVKNLQWYFVASIVNEEARQVIRAALSQLHWGNDQPLLPWPGLWVPITVDAGRAILGSPLGKTLGYFLVQHKEQLGNMWVDGVVIFQGDTPHGAACLAFHVRQPAPRPLTILEINPLDPIGDPMGGPQRLLPDPRY</sequence>
<proteinExistence type="predicted"/>
<dbReference type="AlphaFoldDB" id="A0A9P6G7Q2"/>